<keyword evidence="6 8" id="KW-1133">Transmembrane helix</keyword>
<keyword evidence="10" id="KW-1185">Reference proteome</keyword>
<dbReference type="GO" id="GO:0005886">
    <property type="term" value="C:plasma membrane"/>
    <property type="evidence" value="ECO:0007669"/>
    <property type="project" value="UniProtKB-SubCell"/>
</dbReference>
<organism evidence="9 10">
    <name type="scientific">Hymenobacter roseosalivarius DSM 11622</name>
    <dbReference type="NCBI Taxonomy" id="645990"/>
    <lineage>
        <taxon>Bacteria</taxon>
        <taxon>Pseudomonadati</taxon>
        <taxon>Bacteroidota</taxon>
        <taxon>Cytophagia</taxon>
        <taxon>Cytophagales</taxon>
        <taxon>Hymenobacteraceae</taxon>
        <taxon>Hymenobacter</taxon>
    </lineage>
</organism>
<feature type="transmembrane region" description="Helical" evidence="8">
    <location>
        <begin position="203"/>
        <end position="223"/>
    </location>
</feature>
<evidence type="ECO:0000256" key="3">
    <source>
        <dbReference type="ARBA" id="ARBA00022676"/>
    </source>
</evidence>
<feature type="transmembrane region" description="Helical" evidence="8">
    <location>
        <begin position="400"/>
        <end position="418"/>
    </location>
</feature>
<feature type="transmembrane region" description="Helical" evidence="8">
    <location>
        <begin position="165"/>
        <end position="183"/>
    </location>
</feature>
<evidence type="ECO:0000256" key="6">
    <source>
        <dbReference type="ARBA" id="ARBA00022989"/>
    </source>
</evidence>
<accession>A0A1W1V442</accession>
<evidence type="ECO:0000256" key="5">
    <source>
        <dbReference type="ARBA" id="ARBA00022692"/>
    </source>
</evidence>
<feature type="transmembrane region" description="Helical" evidence="8">
    <location>
        <begin position="299"/>
        <end position="321"/>
    </location>
</feature>
<feature type="transmembrane region" description="Helical" evidence="8">
    <location>
        <begin position="369"/>
        <end position="388"/>
    </location>
</feature>
<dbReference type="InterPro" id="IPR050297">
    <property type="entry name" value="LipidA_mod_glycosyltrf_83"/>
</dbReference>
<gene>
    <name evidence="9" type="ORF">SAMN00120144_1150</name>
</gene>
<feature type="transmembrane region" description="Helical" evidence="8">
    <location>
        <begin position="341"/>
        <end position="363"/>
    </location>
</feature>
<evidence type="ECO:0000256" key="1">
    <source>
        <dbReference type="ARBA" id="ARBA00004651"/>
    </source>
</evidence>
<keyword evidence="5 8" id="KW-0812">Transmembrane</keyword>
<evidence type="ECO:0000256" key="7">
    <source>
        <dbReference type="ARBA" id="ARBA00023136"/>
    </source>
</evidence>
<reference evidence="9 10" key="1">
    <citation type="submission" date="2017-04" db="EMBL/GenBank/DDBJ databases">
        <authorList>
            <person name="Afonso C.L."/>
            <person name="Miller P.J."/>
            <person name="Scott M.A."/>
            <person name="Spackman E."/>
            <person name="Goraichik I."/>
            <person name="Dimitrov K.M."/>
            <person name="Suarez D.L."/>
            <person name="Swayne D.E."/>
        </authorList>
    </citation>
    <scope>NUCLEOTIDE SEQUENCE [LARGE SCALE GENOMIC DNA]</scope>
    <source>
        <strain evidence="9 10">DSM 11622</strain>
    </source>
</reference>
<evidence type="ECO:0008006" key="11">
    <source>
        <dbReference type="Google" id="ProtNLM"/>
    </source>
</evidence>
<feature type="transmembrane region" description="Helical" evidence="8">
    <location>
        <begin position="12"/>
        <end position="32"/>
    </location>
</feature>
<keyword evidence="2" id="KW-1003">Cell membrane</keyword>
<dbReference type="STRING" id="645990.SAMN00120144_1150"/>
<evidence type="ECO:0000256" key="8">
    <source>
        <dbReference type="SAM" id="Phobius"/>
    </source>
</evidence>
<evidence type="ECO:0000313" key="10">
    <source>
        <dbReference type="Proteomes" id="UP000192266"/>
    </source>
</evidence>
<feature type="transmembrane region" description="Helical" evidence="8">
    <location>
        <begin position="140"/>
        <end position="156"/>
    </location>
</feature>
<dbReference type="PANTHER" id="PTHR33908:SF11">
    <property type="entry name" value="MEMBRANE PROTEIN"/>
    <property type="match status" value="1"/>
</dbReference>
<dbReference type="AlphaFoldDB" id="A0A1W1V442"/>
<dbReference type="Proteomes" id="UP000192266">
    <property type="component" value="Unassembled WGS sequence"/>
</dbReference>
<keyword evidence="3" id="KW-0328">Glycosyltransferase</keyword>
<dbReference type="RefSeq" id="WP_143434777.1">
    <property type="nucleotide sequence ID" value="NZ_FWWW01000049.1"/>
</dbReference>
<dbReference type="GO" id="GO:0016763">
    <property type="term" value="F:pentosyltransferase activity"/>
    <property type="evidence" value="ECO:0007669"/>
    <property type="project" value="TreeGrafter"/>
</dbReference>
<proteinExistence type="predicted"/>
<name>A0A1W1V442_9BACT</name>
<dbReference type="OrthoDB" id="2034231at2"/>
<keyword evidence="4" id="KW-0808">Transferase</keyword>
<evidence type="ECO:0000313" key="9">
    <source>
        <dbReference type="EMBL" id="SMB88075.1"/>
    </source>
</evidence>
<dbReference type="GO" id="GO:0009103">
    <property type="term" value="P:lipopolysaccharide biosynthetic process"/>
    <property type="evidence" value="ECO:0007669"/>
    <property type="project" value="UniProtKB-ARBA"/>
</dbReference>
<keyword evidence="7 8" id="KW-0472">Membrane</keyword>
<comment type="subcellular location">
    <subcellularLocation>
        <location evidence="1">Cell membrane</location>
        <topology evidence="1">Multi-pass membrane protein</topology>
    </subcellularLocation>
</comment>
<feature type="transmembrane region" description="Helical" evidence="8">
    <location>
        <begin position="235"/>
        <end position="257"/>
    </location>
</feature>
<evidence type="ECO:0000256" key="4">
    <source>
        <dbReference type="ARBA" id="ARBA00022679"/>
    </source>
</evidence>
<dbReference type="EMBL" id="FWWW01000049">
    <property type="protein sequence ID" value="SMB88075.1"/>
    <property type="molecule type" value="Genomic_DNA"/>
</dbReference>
<feature type="transmembrane region" description="Helical" evidence="8">
    <location>
        <begin position="109"/>
        <end position="128"/>
    </location>
</feature>
<evidence type="ECO:0000256" key="2">
    <source>
        <dbReference type="ARBA" id="ARBA00022475"/>
    </source>
</evidence>
<dbReference type="PANTHER" id="PTHR33908">
    <property type="entry name" value="MANNOSYLTRANSFERASE YKCB-RELATED"/>
    <property type="match status" value="1"/>
</dbReference>
<protein>
    <recommendedName>
        <fullName evidence="11">Glycosyltransferase RgtA/B/C/D-like domain-containing protein</fullName>
    </recommendedName>
</protein>
<sequence>MPNSRSFLQSLLTVRWVVGLFFGLLLLTGLLLHRDYGVSTDEPNNHLNGLVSAKYLAQLVAPEVVARQPTSHLIPDIRAFRDADHGVAFELPMVVLSYLFTRHDPQAYYYLRHLLIFFIFVLGVWALYRLGTLRFGDWRWGLLGAVLLVLSPRFFAEAFYNGKDIVYMVLFTVAMYTLTRFLLRPTYGRAIVHGLATAVAVDVRVQGLLLVVVTLVMLLVEAANRPATELPRRRMIGLGALYVVAALLFTFIGWPYLWATPLSELLDVSQRISQYALWPGRVVYFGQVLPGHQIPWHYIPVWISLTTPLPYLGAAAIGLGAEVCAWARKPVASLHTLPSRLGALGIVWLVGPVLLVIVLHSVVYNGWRHLYFIYPALLLLAVQGVRTLVAYSQQTTPRRWLAYGLLLLGGLEVAHTVVRMVRMHPYQQVYFSFLPPSAVVDQFDRDYWGLSYRQGLEWVLAHDPSPTITYSGDATMLYCGGFLLPPEQKARLRYIWKDKQPEARYFLTNHRPRAYSLSYPDSMDLWREVHTIRAEGIPILSVYQQRRR</sequence>